<comment type="caution">
    <text evidence="3">The sequence shown here is derived from an EMBL/GenBank/DDBJ whole genome shotgun (WGS) entry which is preliminary data.</text>
</comment>
<dbReference type="Gene3D" id="3.40.50.1820">
    <property type="entry name" value="alpha/beta hydrolase"/>
    <property type="match status" value="1"/>
</dbReference>
<accession>A0A8I1GJC6</accession>
<protein>
    <submittedName>
        <fullName evidence="3">Alpha/beta fold hydrolase</fullName>
    </submittedName>
</protein>
<feature type="domain" description="Serine aminopeptidase S33" evidence="2">
    <location>
        <begin position="57"/>
        <end position="157"/>
    </location>
</feature>
<proteinExistence type="predicted"/>
<dbReference type="GO" id="GO:0016787">
    <property type="term" value="F:hydrolase activity"/>
    <property type="evidence" value="ECO:0007669"/>
    <property type="project" value="UniProtKB-KW"/>
</dbReference>
<gene>
    <name evidence="3" type="ORF">JDN41_16315</name>
</gene>
<dbReference type="SUPFAM" id="SSF53474">
    <property type="entry name" value="alpha/beta-Hydrolases"/>
    <property type="match status" value="1"/>
</dbReference>
<dbReference type="Pfam" id="PF12146">
    <property type="entry name" value="Hydrolase_4"/>
    <property type="match status" value="1"/>
</dbReference>
<reference evidence="3 4" key="1">
    <citation type="submission" date="2020-12" db="EMBL/GenBank/DDBJ databases">
        <title>Revised draft genomes of Rhodomicrobium vannielii ATCC 17100 and Rhodomicrobium udaipurense JA643.</title>
        <authorList>
            <person name="Conners E.M."/>
            <person name="Davenport E.J."/>
            <person name="Bose A."/>
        </authorList>
    </citation>
    <scope>NUCLEOTIDE SEQUENCE [LARGE SCALE GENOMIC DNA]</scope>
    <source>
        <strain evidence="3 4">JA643</strain>
    </source>
</reference>
<name>A0A8I1GJC6_9HYPH</name>
<sequence length="258" mass="27911">MNSGKLQLLPVPAADGSTSSIAWRFRKAEENRTTFVWFSGFRSQMDGEKATALDAWSAGNGAGCLRFDYSGHGLSSGACEDGTISRWLAEADAVLEAAAVSGPSVFVGSSMGGWLSLLIARRLAELGRPTPAALVLIAPAWNMTRVMLDRFPPEAKAALERDGVFLRPSAYGAEPYPITKTLVDDGERHLFGETIGISAPVRIIHGQQDADIPWRHSLDLIDRLAAPDIRLALVKDAQHRLSRPQDLALLFATLAEFL</sequence>
<keyword evidence="1 3" id="KW-0378">Hydrolase</keyword>
<dbReference type="InterPro" id="IPR029058">
    <property type="entry name" value="AB_hydrolase_fold"/>
</dbReference>
<evidence type="ECO:0000259" key="2">
    <source>
        <dbReference type="Pfam" id="PF12146"/>
    </source>
</evidence>
<dbReference type="Proteomes" id="UP000623250">
    <property type="component" value="Unassembled WGS sequence"/>
</dbReference>
<dbReference type="InterPro" id="IPR022742">
    <property type="entry name" value="Hydrolase_4"/>
</dbReference>
<dbReference type="InterPro" id="IPR052382">
    <property type="entry name" value="ABHD10_acyl-thioesterase"/>
</dbReference>
<evidence type="ECO:0000256" key="1">
    <source>
        <dbReference type="ARBA" id="ARBA00022801"/>
    </source>
</evidence>
<organism evidence="3 4">
    <name type="scientific">Rhodomicrobium udaipurense</name>
    <dbReference type="NCBI Taxonomy" id="1202716"/>
    <lineage>
        <taxon>Bacteria</taxon>
        <taxon>Pseudomonadati</taxon>
        <taxon>Pseudomonadota</taxon>
        <taxon>Alphaproteobacteria</taxon>
        <taxon>Hyphomicrobiales</taxon>
        <taxon>Hyphomicrobiaceae</taxon>
        <taxon>Rhodomicrobium</taxon>
    </lineage>
</organism>
<evidence type="ECO:0000313" key="4">
    <source>
        <dbReference type="Proteomes" id="UP000623250"/>
    </source>
</evidence>
<dbReference type="PANTHER" id="PTHR16138">
    <property type="entry name" value="MYCOPHENOLIC ACID ACYL-GLUCURONIDE ESTERASE, MITOCHONDRIAL"/>
    <property type="match status" value="1"/>
</dbReference>
<dbReference type="EMBL" id="JAEMUK010000085">
    <property type="protein sequence ID" value="MBJ7545120.1"/>
    <property type="molecule type" value="Genomic_DNA"/>
</dbReference>
<evidence type="ECO:0000313" key="3">
    <source>
        <dbReference type="EMBL" id="MBJ7545120.1"/>
    </source>
</evidence>
<keyword evidence="4" id="KW-1185">Reference proteome</keyword>
<dbReference type="PANTHER" id="PTHR16138:SF7">
    <property type="entry name" value="PALMITOYL-PROTEIN THIOESTERASE ABHD10, MITOCHONDRIAL"/>
    <property type="match status" value="1"/>
</dbReference>
<dbReference type="AlphaFoldDB" id="A0A8I1GJC6"/>